<dbReference type="SUPFAM" id="SSF69012">
    <property type="entry name" value="alpha-ketoacid dehydrogenase kinase, N-terminal domain"/>
    <property type="match status" value="1"/>
</dbReference>
<dbReference type="AlphaFoldDB" id="A0AAD3CNA1"/>
<comment type="subcellular location">
    <subcellularLocation>
        <location evidence="8">Mitochondrion matrix</location>
    </subcellularLocation>
</comment>
<dbReference type="Proteomes" id="UP001054902">
    <property type="component" value="Unassembled WGS sequence"/>
</dbReference>
<dbReference type="EMBL" id="BLLK01000032">
    <property type="protein sequence ID" value="GFH49088.1"/>
    <property type="molecule type" value="Genomic_DNA"/>
</dbReference>
<evidence type="ECO:0000256" key="3">
    <source>
        <dbReference type="ARBA" id="ARBA00022741"/>
    </source>
</evidence>
<dbReference type="InterPro" id="IPR004358">
    <property type="entry name" value="Sig_transdc_His_kin-like_C"/>
</dbReference>
<comment type="catalytic activity">
    <reaction evidence="7">
        <text>L-seryl-[pyruvate dehydrogenase E1 alpha subunit] + ATP = O-phospho-L-seryl-[pyruvate dehydrogenase E1 alpha subunit] + ADP + H(+)</text>
        <dbReference type="Rhea" id="RHEA:23052"/>
        <dbReference type="Rhea" id="RHEA-COMP:13689"/>
        <dbReference type="Rhea" id="RHEA-COMP:13690"/>
        <dbReference type="ChEBI" id="CHEBI:15378"/>
        <dbReference type="ChEBI" id="CHEBI:29999"/>
        <dbReference type="ChEBI" id="CHEBI:30616"/>
        <dbReference type="ChEBI" id="CHEBI:83421"/>
        <dbReference type="ChEBI" id="CHEBI:456216"/>
        <dbReference type="EC" id="2.7.11.2"/>
    </reaction>
</comment>
<dbReference type="EC" id="2.7.11.-" evidence="8"/>
<keyword evidence="6 8" id="KW-0496">Mitochondrion</keyword>
<evidence type="ECO:0000256" key="2">
    <source>
        <dbReference type="ARBA" id="ARBA00022679"/>
    </source>
</evidence>
<dbReference type="InterPro" id="IPR018955">
    <property type="entry name" value="BCDHK/PDK_N"/>
</dbReference>
<dbReference type="SUPFAM" id="SSF55874">
    <property type="entry name" value="ATPase domain of HSP90 chaperone/DNA topoisomerase II/histidine kinase"/>
    <property type="match status" value="1"/>
</dbReference>
<evidence type="ECO:0000259" key="9">
    <source>
        <dbReference type="PROSITE" id="PS50109"/>
    </source>
</evidence>
<keyword evidence="5 8" id="KW-0067">ATP-binding</keyword>
<dbReference type="SMART" id="SM00387">
    <property type="entry name" value="HATPase_c"/>
    <property type="match status" value="1"/>
</dbReference>
<dbReference type="InterPro" id="IPR003594">
    <property type="entry name" value="HATPase_dom"/>
</dbReference>
<evidence type="ECO:0000256" key="7">
    <source>
        <dbReference type="ARBA" id="ARBA00048201"/>
    </source>
</evidence>
<keyword evidence="2 8" id="KW-0808">Transferase</keyword>
<dbReference type="Pfam" id="PF10436">
    <property type="entry name" value="BCDHK_Adom3"/>
    <property type="match status" value="1"/>
</dbReference>
<accession>A0AAD3CNA1</accession>
<dbReference type="GO" id="GO:0005524">
    <property type="term" value="F:ATP binding"/>
    <property type="evidence" value="ECO:0007669"/>
    <property type="project" value="UniProtKB-UniRule"/>
</dbReference>
<reference evidence="10 11" key="1">
    <citation type="journal article" date="2021" name="Sci. Rep.">
        <title>The genome of the diatom Chaetoceros tenuissimus carries an ancient integrated fragment of an extant virus.</title>
        <authorList>
            <person name="Hongo Y."/>
            <person name="Kimura K."/>
            <person name="Takaki Y."/>
            <person name="Yoshida Y."/>
            <person name="Baba S."/>
            <person name="Kobayashi G."/>
            <person name="Nagasaki K."/>
            <person name="Hano T."/>
            <person name="Tomaru Y."/>
        </authorList>
    </citation>
    <scope>NUCLEOTIDE SEQUENCE [LARGE SCALE GENOMIC DNA]</scope>
    <source>
        <strain evidence="10 11">NIES-3715</strain>
    </source>
</reference>
<dbReference type="PRINTS" id="PR00344">
    <property type="entry name" value="BCTRLSENSOR"/>
</dbReference>
<comment type="caution">
    <text evidence="10">The sequence shown here is derived from an EMBL/GenBank/DDBJ whole genome shotgun (WGS) entry which is preliminary data.</text>
</comment>
<evidence type="ECO:0000256" key="5">
    <source>
        <dbReference type="ARBA" id="ARBA00022840"/>
    </source>
</evidence>
<evidence type="ECO:0000313" key="10">
    <source>
        <dbReference type="EMBL" id="GFH49088.1"/>
    </source>
</evidence>
<gene>
    <name evidence="10" type="ORF">CTEN210_05564</name>
</gene>
<evidence type="ECO:0000256" key="6">
    <source>
        <dbReference type="ARBA" id="ARBA00023128"/>
    </source>
</evidence>
<name>A0AAD3CNA1_9STRA</name>
<dbReference type="InterPro" id="IPR039028">
    <property type="entry name" value="BCKD/PDK"/>
</dbReference>
<sequence>MRCIPESPFRSLGQTSGNLVSPNYYSQRNSFSTVQKEYGQITGVADDVARLIHKHASRPQTGASLQTLMKTGRGEFLHKTYDDHTHDDNSKLATDKILMQVASFLRHELPIRLAHRILDLDRVPHMKEMNSVKQVRDLYVTSFLELLSVEKQIQNMKEEEAFAAILESIYERHASVLVQMARGAFELRAAIRNGSISHDSRLGSSSGRNSVKFDAMEDTHAFLDRFYISRIGIRVLIGQYLSLRQPPVENYIGLICLKTSPYEIVKRAIDDAAFMCTRKYGDSPEVIVTGKLDLTFPYVPTHLHYIMLELLKNSMRATVDWHGIDADYPPIKVVIADGKENEDVVIKVSDEGGGIPRSNMKRIWSYLFTTADPAIQEGMVAFNENVDHSIDSPLAGLGYGLPISRSYARYFGGDLSLMSMEGHGTDAFVYLTRLGNTREPLPI</sequence>
<dbReference type="PROSITE" id="PS50109">
    <property type="entry name" value="HIS_KIN"/>
    <property type="match status" value="1"/>
</dbReference>
<organism evidence="10 11">
    <name type="scientific">Chaetoceros tenuissimus</name>
    <dbReference type="NCBI Taxonomy" id="426638"/>
    <lineage>
        <taxon>Eukaryota</taxon>
        <taxon>Sar</taxon>
        <taxon>Stramenopiles</taxon>
        <taxon>Ochrophyta</taxon>
        <taxon>Bacillariophyta</taxon>
        <taxon>Coscinodiscophyceae</taxon>
        <taxon>Chaetocerotophycidae</taxon>
        <taxon>Chaetocerotales</taxon>
        <taxon>Chaetocerotaceae</taxon>
        <taxon>Chaetoceros</taxon>
    </lineage>
</organism>
<dbReference type="InterPro" id="IPR005467">
    <property type="entry name" value="His_kinase_dom"/>
</dbReference>
<dbReference type="PANTHER" id="PTHR11947:SF3">
    <property type="entry name" value="[PYRUVATE DEHYDROGENASE (ACETYL-TRANSFERRING)] KINASE, MITOCHONDRIAL"/>
    <property type="match status" value="1"/>
</dbReference>
<evidence type="ECO:0000256" key="1">
    <source>
        <dbReference type="ARBA" id="ARBA00006155"/>
    </source>
</evidence>
<dbReference type="Gene3D" id="1.20.140.20">
    <property type="entry name" value="Alpha-ketoacid/pyruvate dehydrogenase kinase, N-terminal domain"/>
    <property type="match status" value="1"/>
</dbReference>
<dbReference type="InterPro" id="IPR036890">
    <property type="entry name" value="HATPase_C_sf"/>
</dbReference>
<dbReference type="InterPro" id="IPR036784">
    <property type="entry name" value="AK/P_DHK_N_sf"/>
</dbReference>
<dbReference type="PANTHER" id="PTHR11947">
    <property type="entry name" value="PYRUVATE DEHYDROGENASE KINASE"/>
    <property type="match status" value="1"/>
</dbReference>
<evidence type="ECO:0000256" key="4">
    <source>
        <dbReference type="ARBA" id="ARBA00022777"/>
    </source>
</evidence>
<dbReference type="CDD" id="cd16929">
    <property type="entry name" value="HATPase_PDK-like"/>
    <property type="match status" value="1"/>
</dbReference>
<feature type="domain" description="Histidine kinase" evidence="9">
    <location>
        <begin position="300"/>
        <end position="435"/>
    </location>
</feature>
<evidence type="ECO:0000313" key="11">
    <source>
        <dbReference type="Proteomes" id="UP001054902"/>
    </source>
</evidence>
<dbReference type="Pfam" id="PF02518">
    <property type="entry name" value="HATPase_c"/>
    <property type="match status" value="1"/>
</dbReference>
<protein>
    <recommendedName>
        <fullName evidence="8">Protein-serine/threonine kinase</fullName>
        <ecNumber evidence="8">2.7.11.-</ecNumber>
    </recommendedName>
</protein>
<proteinExistence type="inferred from homology"/>
<keyword evidence="3 8" id="KW-0547">Nucleotide-binding</keyword>
<dbReference type="Gene3D" id="3.30.565.10">
    <property type="entry name" value="Histidine kinase-like ATPase, C-terminal domain"/>
    <property type="match status" value="1"/>
</dbReference>
<dbReference type="GO" id="GO:0004740">
    <property type="term" value="F:pyruvate dehydrogenase (acetyl-transferring) kinase activity"/>
    <property type="evidence" value="ECO:0007669"/>
    <property type="project" value="UniProtKB-EC"/>
</dbReference>
<dbReference type="GO" id="GO:0005759">
    <property type="term" value="C:mitochondrial matrix"/>
    <property type="evidence" value="ECO:0007669"/>
    <property type="project" value="UniProtKB-SubCell"/>
</dbReference>
<keyword evidence="4 8" id="KW-0418">Kinase</keyword>
<comment type="similarity">
    <text evidence="1 8">Belongs to the PDK/BCKDK protein kinase family.</text>
</comment>
<keyword evidence="11" id="KW-1185">Reference proteome</keyword>
<evidence type="ECO:0000256" key="8">
    <source>
        <dbReference type="RuleBase" id="RU366032"/>
    </source>
</evidence>
<dbReference type="GO" id="GO:0010906">
    <property type="term" value="P:regulation of glucose metabolic process"/>
    <property type="evidence" value="ECO:0007669"/>
    <property type="project" value="TreeGrafter"/>
</dbReference>